<name>A0A9D5B4I2_PEA</name>
<comment type="function">
    <text evidence="4">Plant non-specific lipid-transfer proteins transfer phospholipids as well as galactolipids across membranes. May play a role in wax or cutin deposition in the cell walls of expanding epidermal cells and certain secretory tissues.</text>
</comment>
<dbReference type="PROSITE" id="PS00597">
    <property type="entry name" value="PLANT_LTP"/>
    <property type="match status" value="1"/>
</dbReference>
<comment type="similarity">
    <text evidence="1 4">Belongs to the plant LTP family.</text>
</comment>
<dbReference type="PANTHER" id="PTHR33076">
    <property type="entry name" value="NON-SPECIFIC LIPID-TRANSFER PROTEIN 2-RELATED"/>
    <property type="match status" value="1"/>
</dbReference>
<keyword evidence="4" id="KW-0446">Lipid-binding</keyword>
<dbReference type="SMART" id="SM00499">
    <property type="entry name" value="AAI"/>
    <property type="match status" value="1"/>
</dbReference>
<feature type="transmembrane region" description="Helical" evidence="5">
    <location>
        <begin position="42"/>
        <end position="65"/>
    </location>
</feature>
<protein>
    <recommendedName>
        <fullName evidence="4">Non-specific lipid-transfer protein</fullName>
    </recommendedName>
</protein>
<dbReference type="InterPro" id="IPR036312">
    <property type="entry name" value="Bifun_inhib/LTP/seed_sf"/>
</dbReference>
<dbReference type="InterPro" id="IPR000528">
    <property type="entry name" value="Plant_nsLTP"/>
</dbReference>
<keyword evidence="3" id="KW-1015">Disulfide bond</keyword>
<evidence type="ECO:0000256" key="2">
    <source>
        <dbReference type="ARBA" id="ARBA00022729"/>
    </source>
</evidence>
<keyword evidence="5" id="KW-1133">Transmembrane helix</keyword>
<dbReference type="SUPFAM" id="SSF47699">
    <property type="entry name" value="Bifunctional inhibitor/lipid-transfer protein/seed storage 2S albumin"/>
    <property type="match status" value="1"/>
</dbReference>
<gene>
    <name evidence="8" type="ORF">KIW84_033957</name>
</gene>
<evidence type="ECO:0000256" key="1">
    <source>
        <dbReference type="ARBA" id="ARBA00009748"/>
    </source>
</evidence>
<keyword evidence="2 6" id="KW-0732">Signal</keyword>
<sequence length="166" mass="17710">MANTMFVKVILLALTCFVLSSPLANAALSCGQSHSHIRSAKFWKSIMANTMFVKVILLAMTCFVLSSPLANAALSCGQIQLSITPCIGYLRSPTPTVPAPCCNGVRNLNNLAKTTPDRQGACRCLKFTATRFPGLNLPALAALPTNCGVNLPYKISPSIDCNIVKH</sequence>
<dbReference type="Pfam" id="PF00234">
    <property type="entry name" value="Tryp_alpha_amyl"/>
    <property type="match status" value="1"/>
</dbReference>
<evidence type="ECO:0000313" key="8">
    <source>
        <dbReference type="EMBL" id="KAI5429159.1"/>
    </source>
</evidence>
<feature type="chain" id="PRO_5038629628" description="Non-specific lipid-transfer protein" evidence="6">
    <location>
        <begin position="21"/>
        <end position="166"/>
    </location>
</feature>
<keyword evidence="9" id="KW-1185">Reference proteome</keyword>
<evidence type="ECO:0000256" key="6">
    <source>
        <dbReference type="SAM" id="SignalP"/>
    </source>
</evidence>
<dbReference type="EMBL" id="JAMSHJ010000003">
    <property type="protein sequence ID" value="KAI5429159.1"/>
    <property type="molecule type" value="Genomic_DNA"/>
</dbReference>
<dbReference type="GO" id="GO:0008289">
    <property type="term" value="F:lipid binding"/>
    <property type="evidence" value="ECO:0007669"/>
    <property type="project" value="UniProtKB-KW"/>
</dbReference>
<evidence type="ECO:0000256" key="3">
    <source>
        <dbReference type="ARBA" id="ARBA00023157"/>
    </source>
</evidence>
<evidence type="ECO:0000259" key="7">
    <source>
        <dbReference type="SMART" id="SM00499"/>
    </source>
</evidence>
<feature type="signal peptide" evidence="6">
    <location>
        <begin position="1"/>
        <end position="20"/>
    </location>
</feature>
<keyword evidence="5" id="KW-0472">Membrane</keyword>
<feature type="domain" description="Bifunctional inhibitor/plant lipid transfer protein/seed storage helical" evidence="7">
    <location>
        <begin position="76"/>
        <end position="161"/>
    </location>
</feature>
<dbReference type="PRINTS" id="PR00382">
    <property type="entry name" value="LIPIDTRNSFER"/>
</dbReference>
<evidence type="ECO:0000256" key="5">
    <source>
        <dbReference type="SAM" id="Phobius"/>
    </source>
</evidence>
<dbReference type="AlphaFoldDB" id="A0A9D5B4I2"/>
<keyword evidence="4" id="KW-0813">Transport</keyword>
<comment type="caution">
    <text evidence="8">The sequence shown here is derived from an EMBL/GenBank/DDBJ whole genome shotgun (WGS) entry which is preliminary data.</text>
</comment>
<evidence type="ECO:0000313" key="9">
    <source>
        <dbReference type="Proteomes" id="UP001058974"/>
    </source>
</evidence>
<dbReference type="Gene3D" id="1.10.110.10">
    <property type="entry name" value="Plant lipid-transfer and hydrophobic proteins"/>
    <property type="match status" value="1"/>
</dbReference>
<evidence type="ECO:0000256" key="4">
    <source>
        <dbReference type="RuleBase" id="RU000628"/>
    </source>
</evidence>
<dbReference type="GO" id="GO:0006869">
    <property type="term" value="P:lipid transport"/>
    <property type="evidence" value="ECO:0007669"/>
    <property type="project" value="InterPro"/>
</dbReference>
<reference evidence="8 9" key="1">
    <citation type="journal article" date="2022" name="Nat. Genet.">
        <title>Improved pea reference genome and pan-genome highlight genomic features and evolutionary characteristics.</title>
        <authorList>
            <person name="Yang T."/>
            <person name="Liu R."/>
            <person name="Luo Y."/>
            <person name="Hu S."/>
            <person name="Wang D."/>
            <person name="Wang C."/>
            <person name="Pandey M.K."/>
            <person name="Ge S."/>
            <person name="Xu Q."/>
            <person name="Li N."/>
            <person name="Li G."/>
            <person name="Huang Y."/>
            <person name="Saxena R.K."/>
            <person name="Ji Y."/>
            <person name="Li M."/>
            <person name="Yan X."/>
            <person name="He Y."/>
            <person name="Liu Y."/>
            <person name="Wang X."/>
            <person name="Xiang C."/>
            <person name="Varshney R.K."/>
            <person name="Ding H."/>
            <person name="Gao S."/>
            <person name="Zong X."/>
        </authorList>
    </citation>
    <scope>NUCLEOTIDE SEQUENCE [LARGE SCALE GENOMIC DNA]</scope>
    <source>
        <strain evidence="8 9">cv. Zhongwan 6</strain>
    </source>
</reference>
<organism evidence="8 9">
    <name type="scientific">Pisum sativum</name>
    <name type="common">Garden pea</name>
    <name type="synonym">Lathyrus oleraceus</name>
    <dbReference type="NCBI Taxonomy" id="3888"/>
    <lineage>
        <taxon>Eukaryota</taxon>
        <taxon>Viridiplantae</taxon>
        <taxon>Streptophyta</taxon>
        <taxon>Embryophyta</taxon>
        <taxon>Tracheophyta</taxon>
        <taxon>Spermatophyta</taxon>
        <taxon>Magnoliopsida</taxon>
        <taxon>eudicotyledons</taxon>
        <taxon>Gunneridae</taxon>
        <taxon>Pentapetalae</taxon>
        <taxon>rosids</taxon>
        <taxon>fabids</taxon>
        <taxon>Fabales</taxon>
        <taxon>Fabaceae</taxon>
        <taxon>Papilionoideae</taxon>
        <taxon>50 kb inversion clade</taxon>
        <taxon>NPAAA clade</taxon>
        <taxon>Hologalegina</taxon>
        <taxon>IRL clade</taxon>
        <taxon>Fabeae</taxon>
        <taxon>Lathyrus</taxon>
    </lineage>
</organism>
<accession>A0A9D5B4I2</accession>
<dbReference type="CDD" id="cd01960">
    <property type="entry name" value="nsLTP1"/>
    <property type="match status" value="1"/>
</dbReference>
<dbReference type="Gramene" id="Psat03G0395700-T1">
    <property type="protein sequence ID" value="KAI5429159.1"/>
    <property type="gene ID" value="KIW84_033957"/>
</dbReference>
<dbReference type="Proteomes" id="UP001058974">
    <property type="component" value="Chromosome 3"/>
</dbReference>
<proteinExistence type="inferred from homology"/>
<keyword evidence="5" id="KW-0812">Transmembrane</keyword>
<dbReference type="InterPro" id="IPR016140">
    <property type="entry name" value="Bifunc_inhib/LTP/seed_store"/>
</dbReference>